<accession>N1V521</accession>
<dbReference type="InterPro" id="IPR006127">
    <property type="entry name" value="ZnuA-like"/>
</dbReference>
<dbReference type="SUPFAM" id="SSF53807">
    <property type="entry name" value="Helical backbone' metal receptor"/>
    <property type="match status" value="1"/>
</dbReference>
<evidence type="ECO:0000256" key="3">
    <source>
        <dbReference type="ARBA" id="ARBA00022729"/>
    </source>
</evidence>
<proteinExistence type="inferred from homology"/>
<feature type="compositionally biased region" description="Basic and acidic residues" evidence="4">
    <location>
        <begin position="124"/>
        <end position="134"/>
    </location>
</feature>
<name>N1V521_9MICC</name>
<evidence type="ECO:0000313" key="5">
    <source>
        <dbReference type="EMBL" id="EMY35119.1"/>
    </source>
</evidence>
<dbReference type="Gene3D" id="3.40.50.1980">
    <property type="entry name" value="Nitrogenase molybdenum iron protein domain"/>
    <property type="match status" value="2"/>
</dbReference>
<reference evidence="5 6" key="1">
    <citation type="journal article" date="2013" name="Genome Announc.">
        <title>Draft Genome Sequence of Arthrobacter crystallopoietes Strain BAB-32, Revealing Genes for Bioremediation.</title>
        <authorList>
            <person name="Joshi M.N."/>
            <person name="Pandit A.S."/>
            <person name="Sharma A."/>
            <person name="Pandya R.V."/>
            <person name="Desai S.M."/>
            <person name="Saxena A.K."/>
            <person name="Bagatharia S.B."/>
        </authorList>
    </citation>
    <scope>NUCLEOTIDE SEQUENCE [LARGE SCALE GENOMIC DNA]</scope>
    <source>
        <strain evidence="5 6">BAB-32</strain>
    </source>
</reference>
<dbReference type="GO" id="GO:0030001">
    <property type="term" value="P:metal ion transport"/>
    <property type="evidence" value="ECO:0007669"/>
    <property type="project" value="InterPro"/>
</dbReference>
<dbReference type="PANTHER" id="PTHR42953">
    <property type="entry name" value="HIGH-AFFINITY ZINC UPTAKE SYSTEM PROTEIN ZNUA-RELATED"/>
    <property type="match status" value="1"/>
</dbReference>
<protein>
    <submittedName>
        <fullName evidence="5">Periplasmic solute binding protein</fullName>
    </submittedName>
</protein>
<keyword evidence="6" id="KW-1185">Reference proteome</keyword>
<dbReference type="EMBL" id="ANPE02000085">
    <property type="protein sequence ID" value="EMY35119.1"/>
    <property type="molecule type" value="Genomic_DNA"/>
</dbReference>
<dbReference type="InterPro" id="IPR050492">
    <property type="entry name" value="Bact_metal-bind_prot9"/>
</dbReference>
<keyword evidence="3" id="KW-0732">Signal</keyword>
<keyword evidence="2" id="KW-0813">Transport</keyword>
<comment type="caution">
    <text evidence="5">The sequence shown here is derived from an EMBL/GenBank/DDBJ whole genome shotgun (WGS) entry which is preliminary data.</text>
</comment>
<dbReference type="Pfam" id="PF01297">
    <property type="entry name" value="ZnuA"/>
    <property type="match status" value="1"/>
</dbReference>
<evidence type="ECO:0000256" key="4">
    <source>
        <dbReference type="SAM" id="MobiDB-lite"/>
    </source>
</evidence>
<gene>
    <name evidence="5" type="ORF">D477_006026</name>
</gene>
<sequence>MSMAALLAVTSCAASTGEAASAGSGPESPTVLASFYPLQYVAEKVGGDMVQVGSLTPPGAEPHDLELSPNAVAELEGADLVVYLSGFQPAVDEAVERTSAERVVDAAAAAGIGATNDGEGAASEDAHAGHDRAAEASAAAEEDAHAGHNHGTADPHFWLDPARLADVAHEVAHGLGAADPENADAYEANAVALTEELTALDEEFKNGLAQCERKTIVVSHEAYGFLADKYGLEQVGIAGLEPETEPSPARLAEIGEVVKAEGVTTVFSESLVNPKVSQTLADDLGIEAAVLDPAEAQADAGKDYQQVMRENLAALQKALGCK</sequence>
<organism evidence="5 6">
    <name type="scientific">Arthrobacter crystallopoietes BAB-32</name>
    <dbReference type="NCBI Taxonomy" id="1246476"/>
    <lineage>
        <taxon>Bacteria</taxon>
        <taxon>Bacillati</taxon>
        <taxon>Actinomycetota</taxon>
        <taxon>Actinomycetes</taxon>
        <taxon>Micrococcales</taxon>
        <taxon>Micrococcaceae</taxon>
        <taxon>Crystallibacter</taxon>
    </lineage>
</organism>
<feature type="region of interest" description="Disordered" evidence="4">
    <location>
        <begin position="114"/>
        <end position="155"/>
    </location>
</feature>
<evidence type="ECO:0000256" key="1">
    <source>
        <dbReference type="ARBA" id="ARBA00011028"/>
    </source>
</evidence>
<dbReference type="PANTHER" id="PTHR42953:SF3">
    <property type="entry name" value="HIGH-AFFINITY ZINC UPTAKE SYSTEM PROTEIN ZNUA"/>
    <property type="match status" value="1"/>
</dbReference>
<dbReference type="AlphaFoldDB" id="N1V521"/>
<comment type="similarity">
    <text evidence="1">Belongs to the bacterial solute-binding protein 9 family.</text>
</comment>
<evidence type="ECO:0000256" key="2">
    <source>
        <dbReference type="ARBA" id="ARBA00022448"/>
    </source>
</evidence>
<dbReference type="Proteomes" id="UP000010729">
    <property type="component" value="Unassembled WGS sequence"/>
</dbReference>
<evidence type="ECO:0000313" key="6">
    <source>
        <dbReference type="Proteomes" id="UP000010729"/>
    </source>
</evidence>
<dbReference type="GO" id="GO:0046872">
    <property type="term" value="F:metal ion binding"/>
    <property type="evidence" value="ECO:0007669"/>
    <property type="project" value="InterPro"/>
</dbReference>